<gene>
    <name evidence="4" type="ORF">ACFO6Q_14915</name>
</gene>
<dbReference type="RefSeq" id="WP_380021899.1">
    <property type="nucleotide sequence ID" value="NZ_JBHSHD010000010.1"/>
</dbReference>
<keyword evidence="1 4" id="KW-0378">Hydrolase</keyword>
<dbReference type="InterPro" id="IPR022742">
    <property type="entry name" value="Hydrolase_4"/>
</dbReference>
<keyword evidence="2" id="KW-0732">Signal</keyword>
<feature type="signal peptide" evidence="2">
    <location>
        <begin position="1"/>
        <end position="21"/>
    </location>
</feature>
<dbReference type="Gene3D" id="3.40.50.1820">
    <property type="entry name" value="alpha/beta hydrolase"/>
    <property type="match status" value="1"/>
</dbReference>
<dbReference type="PANTHER" id="PTHR43329">
    <property type="entry name" value="EPOXIDE HYDROLASE"/>
    <property type="match status" value="1"/>
</dbReference>
<protein>
    <submittedName>
        <fullName evidence="4">Alpha/beta fold hydrolase</fullName>
    </submittedName>
</protein>
<evidence type="ECO:0000313" key="4">
    <source>
        <dbReference type="EMBL" id="MFC4821624.1"/>
    </source>
</evidence>
<keyword evidence="5" id="KW-1185">Reference proteome</keyword>
<evidence type="ECO:0000256" key="1">
    <source>
        <dbReference type="ARBA" id="ARBA00022801"/>
    </source>
</evidence>
<dbReference type="EMBL" id="JBHSHD010000010">
    <property type="protein sequence ID" value="MFC4821624.1"/>
    <property type="molecule type" value="Genomic_DNA"/>
</dbReference>
<dbReference type="PRINTS" id="PR00793">
    <property type="entry name" value="PROAMNOPTASE"/>
</dbReference>
<feature type="domain" description="Serine aminopeptidase S33" evidence="3">
    <location>
        <begin position="101"/>
        <end position="345"/>
    </location>
</feature>
<dbReference type="GO" id="GO:0016787">
    <property type="term" value="F:hydrolase activity"/>
    <property type="evidence" value="ECO:0007669"/>
    <property type="project" value="UniProtKB-KW"/>
</dbReference>
<accession>A0ABV9QYC2</accession>
<organism evidence="4 5">
    <name type="scientific">Dokdonella ginsengisoli</name>
    <dbReference type="NCBI Taxonomy" id="363846"/>
    <lineage>
        <taxon>Bacteria</taxon>
        <taxon>Pseudomonadati</taxon>
        <taxon>Pseudomonadota</taxon>
        <taxon>Gammaproteobacteria</taxon>
        <taxon>Lysobacterales</taxon>
        <taxon>Rhodanobacteraceae</taxon>
        <taxon>Dokdonella</taxon>
    </lineage>
</organism>
<reference evidence="5" key="1">
    <citation type="journal article" date="2019" name="Int. J. Syst. Evol. Microbiol.">
        <title>The Global Catalogue of Microorganisms (GCM) 10K type strain sequencing project: providing services to taxonomists for standard genome sequencing and annotation.</title>
        <authorList>
            <consortium name="The Broad Institute Genomics Platform"/>
            <consortium name="The Broad Institute Genome Sequencing Center for Infectious Disease"/>
            <person name="Wu L."/>
            <person name="Ma J."/>
        </authorList>
    </citation>
    <scope>NUCLEOTIDE SEQUENCE [LARGE SCALE GENOMIC DNA]</scope>
    <source>
        <strain evidence="5">CCUG 30340</strain>
    </source>
</reference>
<evidence type="ECO:0000313" key="5">
    <source>
        <dbReference type="Proteomes" id="UP001595886"/>
    </source>
</evidence>
<feature type="chain" id="PRO_5047500457" evidence="2">
    <location>
        <begin position="22"/>
        <end position="370"/>
    </location>
</feature>
<dbReference type="InterPro" id="IPR002410">
    <property type="entry name" value="Peptidase_S33"/>
</dbReference>
<dbReference type="InterPro" id="IPR029058">
    <property type="entry name" value="AB_hydrolase_fold"/>
</dbReference>
<name>A0ABV9QYC2_9GAMM</name>
<evidence type="ECO:0000256" key="2">
    <source>
        <dbReference type="SAM" id="SignalP"/>
    </source>
</evidence>
<proteinExistence type="predicted"/>
<evidence type="ECO:0000259" key="3">
    <source>
        <dbReference type="Pfam" id="PF12146"/>
    </source>
</evidence>
<sequence>MKRLLASLALLLLPVAGTAFAECKDTSNYADARAIVRDLDRIVAPGGVQESYKMRIGGVDHWVNARGQDRANPVLLFVHGGPASPVTPTLWQFQRPIEEYFTVVNYDQRGAGRTYVEDHSAAVGDSLRIERYVDDAIELAEQVRKRYGKRKLVLMAHSWGTLIGMRAALKRPDLFYAYVGIGQVIDVRENERLSFDYGLQQAKVHGNAAAVKELESIAPYPGDRPITRERIVVARKWAQYYGGLSAFRDASDYFFKAPLLSPDYEDRDRCAVDEGNMFTLGRVLDEFLAVDQRGVRSFPIPVLMFMGRHDYTTPSAPTEAWLRAVDAPYKRGIWFEHSAHMIPWEEPGKTVLRLVQYVLPLAKDADAEKP</sequence>
<dbReference type="Proteomes" id="UP001595886">
    <property type="component" value="Unassembled WGS sequence"/>
</dbReference>
<dbReference type="SUPFAM" id="SSF53474">
    <property type="entry name" value="alpha/beta-Hydrolases"/>
    <property type="match status" value="1"/>
</dbReference>
<dbReference type="Pfam" id="PF12146">
    <property type="entry name" value="Hydrolase_4"/>
    <property type="match status" value="1"/>
</dbReference>
<comment type="caution">
    <text evidence="4">The sequence shown here is derived from an EMBL/GenBank/DDBJ whole genome shotgun (WGS) entry which is preliminary data.</text>
</comment>